<organism evidence="11 12">
    <name type="scientific">Mesobacillus boroniphilus JCM 21738</name>
    <dbReference type="NCBI Taxonomy" id="1294265"/>
    <lineage>
        <taxon>Bacteria</taxon>
        <taxon>Bacillati</taxon>
        <taxon>Bacillota</taxon>
        <taxon>Bacilli</taxon>
        <taxon>Bacillales</taxon>
        <taxon>Bacillaceae</taxon>
        <taxon>Mesobacillus</taxon>
    </lineage>
</organism>
<comment type="cofactor">
    <cofactor evidence="1">
        <name>[4Fe-4S] cluster</name>
        <dbReference type="ChEBI" id="CHEBI:49883"/>
    </cofactor>
</comment>
<proteinExistence type="inferred from homology"/>
<keyword evidence="8" id="KW-0234">DNA repair</keyword>
<evidence type="ECO:0000259" key="10">
    <source>
        <dbReference type="Pfam" id="PF00730"/>
    </source>
</evidence>
<dbReference type="GO" id="GO:0046872">
    <property type="term" value="F:metal ion binding"/>
    <property type="evidence" value="ECO:0007669"/>
    <property type="project" value="UniProtKB-KW"/>
</dbReference>
<evidence type="ECO:0000256" key="5">
    <source>
        <dbReference type="ARBA" id="ARBA00022801"/>
    </source>
</evidence>
<protein>
    <submittedName>
        <fullName evidence="11">A/G-specific adenine glycosylase</fullName>
    </submittedName>
</protein>
<dbReference type="eggNOG" id="COG1194">
    <property type="taxonomic scope" value="Bacteria"/>
</dbReference>
<sequence length="123" mass="14636">MATDIKKCIDKMDIISFQDDLIGWFVSEQRELPWRKDQDPYKVWVSEIMLQQTRVDTVIPYFNRFLENFPTLEALADADEEKVLKAWEGLGYYSRVLNLQSAVKEVNERYGGRVQILRKRFQL</sequence>
<keyword evidence="4" id="KW-0227">DNA damage</keyword>
<dbReference type="AlphaFoldDB" id="W4RRH2"/>
<dbReference type="InterPro" id="IPR011257">
    <property type="entry name" value="DNA_glycosylase"/>
</dbReference>
<keyword evidence="7" id="KW-0411">Iron-sulfur</keyword>
<evidence type="ECO:0000313" key="12">
    <source>
        <dbReference type="Proteomes" id="UP000018949"/>
    </source>
</evidence>
<dbReference type="GO" id="GO:0034039">
    <property type="term" value="F:8-oxo-7,8-dihydroguanine DNA N-glycosylase activity"/>
    <property type="evidence" value="ECO:0007669"/>
    <property type="project" value="TreeGrafter"/>
</dbReference>
<dbReference type="GO" id="GO:0000701">
    <property type="term" value="F:purine-specific mismatch base pair DNA N-glycosylase activity"/>
    <property type="evidence" value="ECO:0007669"/>
    <property type="project" value="TreeGrafter"/>
</dbReference>
<gene>
    <name evidence="11" type="ORF">JCM21738_3356</name>
</gene>
<dbReference type="InterPro" id="IPR003265">
    <property type="entry name" value="HhH-GPD_domain"/>
</dbReference>
<keyword evidence="12" id="KW-1185">Reference proteome</keyword>
<evidence type="ECO:0000256" key="2">
    <source>
        <dbReference type="ARBA" id="ARBA00008343"/>
    </source>
</evidence>
<reference evidence="11 12" key="1">
    <citation type="submission" date="2013-12" db="EMBL/GenBank/DDBJ databases">
        <title>NBRP : Genome information of microbial organism related human and environment.</title>
        <authorList>
            <person name="Hattori M."/>
            <person name="Oshima K."/>
            <person name="Inaba H."/>
            <person name="Suda W."/>
            <person name="Sakamoto M."/>
            <person name="Iino T."/>
            <person name="Kitahara M."/>
            <person name="Oshida Y."/>
            <person name="Iida T."/>
            <person name="Kudo T."/>
            <person name="Itoh T."/>
            <person name="Ahmed I."/>
            <person name="Ohkuma M."/>
        </authorList>
    </citation>
    <scope>NUCLEOTIDE SEQUENCE [LARGE SCALE GENOMIC DNA]</scope>
    <source>
        <strain evidence="11 12">JCM 21738</strain>
    </source>
</reference>
<keyword evidence="5" id="KW-0378">Hydrolase</keyword>
<dbReference type="CDD" id="cd00056">
    <property type="entry name" value="ENDO3c"/>
    <property type="match status" value="1"/>
</dbReference>
<accession>W4RRH2</accession>
<dbReference type="EMBL" id="BAUW01000044">
    <property type="protein sequence ID" value="GAE46453.1"/>
    <property type="molecule type" value="Genomic_DNA"/>
</dbReference>
<dbReference type="GO" id="GO:0032357">
    <property type="term" value="F:oxidized purine DNA binding"/>
    <property type="evidence" value="ECO:0007669"/>
    <property type="project" value="TreeGrafter"/>
</dbReference>
<dbReference type="PANTHER" id="PTHR42944:SF1">
    <property type="entry name" value="ADENINE DNA GLYCOSYLASE"/>
    <property type="match status" value="1"/>
</dbReference>
<evidence type="ECO:0000256" key="7">
    <source>
        <dbReference type="ARBA" id="ARBA00023014"/>
    </source>
</evidence>
<evidence type="ECO:0000256" key="4">
    <source>
        <dbReference type="ARBA" id="ARBA00022763"/>
    </source>
</evidence>
<dbReference type="PANTHER" id="PTHR42944">
    <property type="entry name" value="ADENINE DNA GLYCOSYLASE"/>
    <property type="match status" value="1"/>
</dbReference>
<dbReference type="SUPFAM" id="SSF48150">
    <property type="entry name" value="DNA-glycosylase"/>
    <property type="match status" value="1"/>
</dbReference>
<comment type="similarity">
    <text evidence="2">Belongs to the Nth/MutY family.</text>
</comment>
<name>W4RRH2_9BACI</name>
<evidence type="ECO:0000256" key="6">
    <source>
        <dbReference type="ARBA" id="ARBA00023004"/>
    </source>
</evidence>
<dbReference type="GO" id="GO:0035485">
    <property type="term" value="F:adenine/guanine mispair binding"/>
    <property type="evidence" value="ECO:0007669"/>
    <property type="project" value="TreeGrafter"/>
</dbReference>
<evidence type="ECO:0000256" key="3">
    <source>
        <dbReference type="ARBA" id="ARBA00022723"/>
    </source>
</evidence>
<keyword evidence="3" id="KW-0479">Metal-binding</keyword>
<dbReference type="Gene3D" id="1.10.340.30">
    <property type="entry name" value="Hypothetical protein, domain 2"/>
    <property type="match status" value="1"/>
</dbReference>
<evidence type="ECO:0000256" key="1">
    <source>
        <dbReference type="ARBA" id="ARBA00001966"/>
    </source>
</evidence>
<comment type="caution">
    <text evidence="11">The sequence shown here is derived from an EMBL/GenBank/DDBJ whole genome shotgun (WGS) entry which is preliminary data.</text>
</comment>
<keyword evidence="9" id="KW-0326">Glycosidase</keyword>
<dbReference type="Proteomes" id="UP000018949">
    <property type="component" value="Unassembled WGS sequence"/>
</dbReference>
<evidence type="ECO:0000313" key="11">
    <source>
        <dbReference type="EMBL" id="GAE46453.1"/>
    </source>
</evidence>
<keyword evidence="6" id="KW-0408">Iron</keyword>
<evidence type="ECO:0000256" key="8">
    <source>
        <dbReference type="ARBA" id="ARBA00023204"/>
    </source>
</evidence>
<dbReference type="GO" id="GO:0006284">
    <property type="term" value="P:base-excision repair"/>
    <property type="evidence" value="ECO:0007669"/>
    <property type="project" value="InterPro"/>
</dbReference>
<dbReference type="InterPro" id="IPR044298">
    <property type="entry name" value="MIG/MutY"/>
</dbReference>
<dbReference type="GO" id="GO:0051536">
    <property type="term" value="F:iron-sulfur cluster binding"/>
    <property type="evidence" value="ECO:0007669"/>
    <property type="project" value="UniProtKB-KW"/>
</dbReference>
<dbReference type="Pfam" id="PF00730">
    <property type="entry name" value="HhH-GPD"/>
    <property type="match status" value="1"/>
</dbReference>
<feature type="domain" description="HhH-GPD" evidence="10">
    <location>
        <begin position="45"/>
        <end position="107"/>
    </location>
</feature>
<dbReference type="GO" id="GO:0006298">
    <property type="term" value="P:mismatch repair"/>
    <property type="evidence" value="ECO:0007669"/>
    <property type="project" value="TreeGrafter"/>
</dbReference>
<evidence type="ECO:0000256" key="9">
    <source>
        <dbReference type="ARBA" id="ARBA00023295"/>
    </source>
</evidence>